<reference evidence="2 3" key="1">
    <citation type="journal article" date="2012" name="J. Bacteriol.">
        <title>Genome Sequence of n-Alkane-Degrading Hydrocarboniphaga effusa Strain AP103T (ATCC BAA-332T).</title>
        <authorList>
            <person name="Chang H.K."/>
            <person name="Zylstra G.J."/>
            <person name="Chae J.C."/>
        </authorList>
    </citation>
    <scope>NUCLEOTIDE SEQUENCE [LARGE SCALE GENOMIC DNA]</scope>
    <source>
        <strain evidence="2 3">AP103</strain>
    </source>
</reference>
<dbReference type="AlphaFoldDB" id="I8T5D5"/>
<dbReference type="OrthoDB" id="9766983at2"/>
<dbReference type="PANTHER" id="PTHR11647">
    <property type="entry name" value="HYDRANTOINASE/DIHYDROPYRIMIDINASE FAMILY MEMBER"/>
    <property type="match status" value="1"/>
</dbReference>
<dbReference type="GO" id="GO:0005829">
    <property type="term" value="C:cytosol"/>
    <property type="evidence" value="ECO:0007669"/>
    <property type="project" value="TreeGrafter"/>
</dbReference>
<sequence>MDGSHAPWSLLFKNALVFDGTDAAPRVQDVAVADGRIAAIGADLPAAQATQTVDASGRWLMPGLLDIHTHFDLEVELEPGLPEAVRHGTTTVVVANCSLGLAFGALRRDGADPIVDCFARVENVPKTVLSKVADIVDWNDSADYLAHFDCKALGPNVAPMIPHSMLRIEVMGLQASITRDPSSAELARMEALVEKGMREGYIGFSTDALPFHYLANEPNTRKQIPTQFAGYGELKRLTHVVRRWGRVWQATPPKDDKLAIIRNFLLTSGLLFGRTLKTTAVAAMEFNTNRSLLPMAMMLSRILNSKLLRGRFRFQALAAPFQTWADGVITPISEEIPCLRALNECDLEDRAARLAIMNDPAWVADFRRMWNQGKRGFNLARIARWLRRENNVLSRDLRDMRIDRAPIAEWAGETLQAVHERLLNWQRNGQGARSESERETFASFAQSPDDADFLIHLLRRFDTELRWTTITANADARTIKRLLFEPLLLPGFNDSGAHLTNMAFYDGNLRMLKIAQEDGVSRVATAVRRLTSEPAEFFGLDAGRLEVGAAADIAVVDPQALKRWNPERTVEYVWRECFAHHQLVNRPDGVVAAVVVGGKLLWRDGAYLPVFGVESAGRVLRHREHGVVGSAAAAALAV</sequence>
<organism evidence="2 3">
    <name type="scientific">Hydrocarboniphaga effusa AP103</name>
    <dbReference type="NCBI Taxonomy" id="1172194"/>
    <lineage>
        <taxon>Bacteria</taxon>
        <taxon>Pseudomonadati</taxon>
        <taxon>Pseudomonadota</taxon>
        <taxon>Gammaproteobacteria</taxon>
        <taxon>Nevskiales</taxon>
        <taxon>Nevskiaceae</taxon>
        <taxon>Hydrocarboniphaga</taxon>
    </lineage>
</organism>
<dbReference type="SUPFAM" id="SSF51338">
    <property type="entry name" value="Composite domain of metallo-dependent hydrolases"/>
    <property type="match status" value="1"/>
</dbReference>
<dbReference type="RefSeq" id="WP_007185648.1">
    <property type="nucleotide sequence ID" value="NZ_AKGD01000002.1"/>
</dbReference>
<keyword evidence="3" id="KW-1185">Reference proteome</keyword>
<protein>
    <recommendedName>
        <fullName evidence="1">Amidohydrolase 3 domain-containing protein</fullName>
    </recommendedName>
</protein>
<evidence type="ECO:0000313" key="2">
    <source>
        <dbReference type="EMBL" id="EIT69125.1"/>
    </source>
</evidence>
<proteinExistence type="predicted"/>
<dbReference type="Proteomes" id="UP000003704">
    <property type="component" value="Unassembled WGS sequence"/>
</dbReference>
<dbReference type="InterPro" id="IPR050378">
    <property type="entry name" value="Metallo-dep_Hydrolases_sf"/>
</dbReference>
<dbReference type="STRING" id="1172194.WQQ_27070"/>
<dbReference type="PATRIC" id="fig|1172194.4.peg.2617"/>
<dbReference type="PANTHER" id="PTHR11647:SF1">
    <property type="entry name" value="COLLAPSIN RESPONSE MEDIATOR PROTEIN"/>
    <property type="match status" value="1"/>
</dbReference>
<comment type="caution">
    <text evidence="2">The sequence shown here is derived from an EMBL/GenBank/DDBJ whole genome shotgun (WGS) entry which is preliminary data.</text>
</comment>
<evidence type="ECO:0000259" key="1">
    <source>
        <dbReference type="Pfam" id="PF07969"/>
    </source>
</evidence>
<dbReference type="InterPro" id="IPR011059">
    <property type="entry name" value="Metal-dep_hydrolase_composite"/>
</dbReference>
<dbReference type="Pfam" id="PF07969">
    <property type="entry name" value="Amidohydro_3"/>
    <property type="match status" value="1"/>
</dbReference>
<dbReference type="GO" id="GO:0016812">
    <property type="term" value="F:hydrolase activity, acting on carbon-nitrogen (but not peptide) bonds, in cyclic amides"/>
    <property type="evidence" value="ECO:0007669"/>
    <property type="project" value="TreeGrafter"/>
</dbReference>
<dbReference type="SUPFAM" id="SSF51556">
    <property type="entry name" value="Metallo-dependent hydrolases"/>
    <property type="match status" value="1"/>
</dbReference>
<name>I8T5D5_9GAMM</name>
<dbReference type="InterPro" id="IPR032466">
    <property type="entry name" value="Metal_Hydrolase"/>
</dbReference>
<gene>
    <name evidence="2" type="ORF">WQQ_27070</name>
</gene>
<evidence type="ECO:0000313" key="3">
    <source>
        <dbReference type="Proteomes" id="UP000003704"/>
    </source>
</evidence>
<feature type="domain" description="Amidohydrolase 3" evidence="1">
    <location>
        <begin position="479"/>
        <end position="575"/>
    </location>
</feature>
<dbReference type="Gene3D" id="3.20.20.140">
    <property type="entry name" value="Metal-dependent hydrolases"/>
    <property type="match status" value="1"/>
</dbReference>
<dbReference type="Gene3D" id="2.30.40.10">
    <property type="entry name" value="Urease, subunit C, domain 1"/>
    <property type="match status" value="2"/>
</dbReference>
<accession>I8T5D5</accession>
<dbReference type="EMBL" id="AKGD01000002">
    <property type="protein sequence ID" value="EIT69125.1"/>
    <property type="molecule type" value="Genomic_DNA"/>
</dbReference>
<dbReference type="InterPro" id="IPR013108">
    <property type="entry name" value="Amidohydro_3"/>
</dbReference>